<dbReference type="EMBL" id="ANFM02000050">
    <property type="protein sequence ID" value="EOD77495.1"/>
    <property type="molecule type" value="Genomic_DNA"/>
</dbReference>
<name>R1IQ70_9GAMM</name>
<evidence type="ECO:0000313" key="2">
    <source>
        <dbReference type="Proteomes" id="UP000011223"/>
    </source>
</evidence>
<reference evidence="1 2" key="1">
    <citation type="journal article" date="2014" name="PLoS ONE">
        <title>Grimontia indica AK16(T), sp. nov., Isolated from a Seawater Sample Reports the Presence of Pathogenic Genes Similar to Vibrio Genus.</title>
        <authorList>
            <person name="Singh A."/>
            <person name="Vaidya B."/>
            <person name="Khatri I."/>
            <person name="Srinivas T.N."/>
            <person name="Subramanian S."/>
            <person name="Korpole S."/>
            <person name="Pinnaka A.K."/>
        </authorList>
    </citation>
    <scope>NUCLEOTIDE SEQUENCE [LARGE SCALE GENOMIC DNA]</scope>
    <source>
        <strain evidence="1 2">AK16</strain>
    </source>
</reference>
<accession>R1IQ70</accession>
<dbReference type="Proteomes" id="UP000011223">
    <property type="component" value="Unassembled WGS sequence"/>
</dbReference>
<dbReference type="RefSeq" id="WP_002541910.1">
    <property type="nucleotide sequence ID" value="NZ_ANFM02000050.1"/>
</dbReference>
<protein>
    <submittedName>
        <fullName evidence="1">Uncharacterized protein</fullName>
    </submittedName>
</protein>
<organism evidence="1 2">
    <name type="scientific">Grimontia indica</name>
    <dbReference type="NCBI Taxonomy" id="1056512"/>
    <lineage>
        <taxon>Bacteria</taxon>
        <taxon>Pseudomonadati</taxon>
        <taxon>Pseudomonadota</taxon>
        <taxon>Gammaproteobacteria</taxon>
        <taxon>Vibrionales</taxon>
        <taxon>Vibrionaceae</taxon>
        <taxon>Grimontia</taxon>
    </lineage>
</organism>
<dbReference type="AlphaFoldDB" id="R1IQ70"/>
<evidence type="ECO:0000313" key="1">
    <source>
        <dbReference type="EMBL" id="EOD77495.1"/>
    </source>
</evidence>
<comment type="caution">
    <text evidence="1">The sequence shown here is derived from an EMBL/GenBank/DDBJ whole genome shotgun (WGS) entry which is preliminary data.</text>
</comment>
<sequence length="42" mass="4813">MEGLWDREGCRHGLGRGNTKVDLVFPELSIQRFSLIADMHNN</sequence>
<gene>
    <name evidence="1" type="ORF">D515_03828</name>
</gene>
<proteinExistence type="predicted"/>
<keyword evidence="2" id="KW-1185">Reference proteome</keyword>